<keyword evidence="1" id="KW-0238">DNA-binding</keyword>
<dbReference type="EMBL" id="QBKN01000006">
    <property type="protein sequence ID" value="PTX49718.1"/>
    <property type="molecule type" value="Genomic_DNA"/>
</dbReference>
<gene>
    <name evidence="3" type="ORF">C8N44_10696</name>
</gene>
<evidence type="ECO:0000259" key="2">
    <source>
        <dbReference type="PROSITE" id="PS50937"/>
    </source>
</evidence>
<dbReference type="Gene3D" id="1.10.1660.10">
    <property type="match status" value="1"/>
</dbReference>
<evidence type="ECO:0000256" key="1">
    <source>
        <dbReference type="ARBA" id="ARBA00023125"/>
    </source>
</evidence>
<evidence type="ECO:0000313" key="4">
    <source>
        <dbReference type="Proteomes" id="UP000244069"/>
    </source>
</evidence>
<proteinExistence type="predicted"/>
<sequence>MKIGDLAAQSGLSPDTIRYYERIGLMPLPVRDGSGRRDYGDDTLRWVAFLEKLRDTDMPVRERLVYARLRAKGPETAPERAALLRTHRERVRERLLALQAGLDLLDAKIEGYERGEIR</sequence>
<keyword evidence="4" id="KW-1185">Reference proteome</keyword>
<dbReference type="Proteomes" id="UP000244069">
    <property type="component" value="Unassembled WGS sequence"/>
</dbReference>
<dbReference type="PANTHER" id="PTHR30204">
    <property type="entry name" value="REDOX-CYCLING DRUG-SENSING TRANSCRIPTIONAL ACTIVATOR SOXR"/>
    <property type="match status" value="1"/>
</dbReference>
<dbReference type="PRINTS" id="PR00040">
    <property type="entry name" value="HTHMERR"/>
</dbReference>
<dbReference type="PROSITE" id="PS50937">
    <property type="entry name" value="HTH_MERR_2"/>
    <property type="match status" value="1"/>
</dbReference>
<dbReference type="GO" id="GO:0003677">
    <property type="term" value="F:DNA binding"/>
    <property type="evidence" value="ECO:0007669"/>
    <property type="project" value="UniProtKB-KW"/>
</dbReference>
<dbReference type="RefSeq" id="WP_107975335.1">
    <property type="nucleotide sequence ID" value="NZ_BMEZ01000006.1"/>
</dbReference>
<dbReference type="GO" id="GO:0003700">
    <property type="term" value="F:DNA-binding transcription factor activity"/>
    <property type="evidence" value="ECO:0007669"/>
    <property type="project" value="InterPro"/>
</dbReference>
<dbReference type="PROSITE" id="PS00552">
    <property type="entry name" value="HTH_MERR_1"/>
    <property type="match status" value="1"/>
</dbReference>
<dbReference type="InterPro" id="IPR000551">
    <property type="entry name" value="MerR-type_HTH_dom"/>
</dbReference>
<accession>A0A2T6B0X1</accession>
<dbReference type="InterPro" id="IPR009061">
    <property type="entry name" value="DNA-bd_dom_put_sf"/>
</dbReference>
<feature type="domain" description="HTH merR-type" evidence="2">
    <location>
        <begin position="1"/>
        <end position="62"/>
    </location>
</feature>
<protein>
    <submittedName>
        <fullName evidence="3">MerR family transcriptional regulator</fullName>
    </submittedName>
</protein>
<reference evidence="3 4" key="1">
    <citation type="submission" date="2018-04" db="EMBL/GenBank/DDBJ databases">
        <title>Genomic Encyclopedia of Archaeal and Bacterial Type Strains, Phase II (KMG-II): from individual species to whole genera.</title>
        <authorList>
            <person name="Goeker M."/>
        </authorList>
    </citation>
    <scope>NUCLEOTIDE SEQUENCE [LARGE SCALE GENOMIC DNA]</scope>
    <source>
        <strain evidence="3 4">DSM 29329</strain>
    </source>
</reference>
<comment type="caution">
    <text evidence="3">The sequence shown here is derived from an EMBL/GenBank/DDBJ whole genome shotgun (WGS) entry which is preliminary data.</text>
</comment>
<dbReference type="AlphaFoldDB" id="A0A2T6B0X1"/>
<name>A0A2T6B0X1_9RHOB</name>
<dbReference type="CDD" id="cd01109">
    <property type="entry name" value="HTH_YyaN"/>
    <property type="match status" value="1"/>
</dbReference>
<evidence type="ECO:0000313" key="3">
    <source>
        <dbReference type="EMBL" id="PTX49718.1"/>
    </source>
</evidence>
<dbReference type="PANTHER" id="PTHR30204:SF98">
    <property type="entry name" value="HTH-TYPE TRANSCRIPTIONAL REGULATOR ADHR"/>
    <property type="match status" value="1"/>
</dbReference>
<organism evidence="3 4">
    <name type="scientific">Allosediminivita pacifica</name>
    <dbReference type="NCBI Taxonomy" id="1267769"/>
    <lineage>
        <taxon>Bacteria</taxon>
        <taxon>Pseudomonadati</taxon>
        <taxon>Pseudomonadota</taxon>
        <taxon>Alphaproteobacteria</taxon>
        <taxon>Rhodobacterales</taxon>
        <taxon>Paracoccaceae</taxon>
        <taxon>Allosediminivita</taxon>
    </lineage>
</organism>
<dbReference type="SUPFAM" id="SSF46955">
    <property type="entry name" value="Putative DNA-binding domain"/>
    <property type="match status" value="1"/>
</dbReference>
<dbReference type="SMART" id="SM00422">
    <property type="entry name" value="HTH_MERR"/>
    <property type="match status" value="1"/>
</dbReference>
<dbReference type="InterPro" id="IPR047057">
    <property type="entry name" value="MerR_fam"/>
</dbReference>
<dbReference type="Pfam" id="PF00376">
    <property type="entry name" value="MerR"/>
    <property type="match status" value="1"/>
</dbReference>
<dbReference type="OrthoDB" id="9802944at2"/>